<evidence type="ECO:0000256" key="1">
    <source>
        <dbReference type="SAM" id="MobiDB-lite"/>
    </source>
</evidence>
<feature type="region of interest" description="Disordered" evidence="1">
    <location>
        <begin position="386"/>
        <end position="476"/>
    </location>
</feature>
<dbReference type="Proteomes" id="UP000241587">
    <property type="component" value="Unassembled WGS sequence"/>
</dbReference>
<feature type="region of interest" description="Disordered" evidence="1">
    <location>
        <begin position="282"/>
        <end position="324"/>
    </location>
</feature>
<dbReference type="Pfam" id="PF13915">
    <property type="entry name" value="DUF4210"/>
    <property type="match status" value="1"/>
</dbReference>
<feature type="compositionally biased region" description="Basic and acidic residues" evidence="1">
    <location>
        <begin position="8"/>
        <end position="21"/>
    </location>
</feature>
<protein>
    <recommendedName>
        <fullName evidence="2">Atos-like conserved domain-containing protein</fullName>
    </recommendedName>
</protein>
<feature type="compositionally biased region" description="Low complexity" evidence="1">
    <location>
        <begin position="673"/>
        <end position="683"/>
    </location>
</feature>
<gene>
    <name evidence="3" type="ORF">FCULG_00001638</name>
</gene>
<feature type="compositionally biased region" description="Low complexity" evidence="1">
    <location>
        <begin position="460"/>
        <end position="473"/>
    </location>
</feature>
<feature type="domain" description="Atos-like conserved" evidence="2">
    <location>
        <begin position="328"/>
        <end position="402"/>
    </location>
</feature>
<dbReference type="PANTHER" id="PTHR13199">
    <property type="entry name" value="GH03947P"/>
    <property type="match status" value="1"/>
</dbReference>
<dbReference type="Pfam" id="PF13889">
    <property type="entry name" value="Chromosome_seg"/>
    <property type="match status" value="1"/>
</dbReference>
<dbReference type="InterPro" id="IPR051506">
    <property type="entry name" value="ATOS_Transcription_Regulators"/>
</dbReference>
<organism evidence="3 4">
    <name type="scientific">Fusarium culmorum</name>
    <dbReference type="NCBI Taxonomy" id="5516"/>
    <lineage>
        <taxon>Eukaryota</taxon>
        <taxon>Fungi</taxon>
        <taxon>Dikarya</taxon>
        <taxon>Ascomycota</taxon>
        <taxon>Pezizomycotina</taxon>
        <taxon>Sordariomycetes</taxon>
        <taxon>Hypocreomycetidae</taxon>
        <taxon>Hypocreales</taxon>
        <taxon>Nectriaceae</taxon>
        <taxon>Fusarium</taxon>
    </lineage>
</organism>
<evidence type="ECO:0000313" key="3">
    <source>
        <dbReference type="EMBL" id="PTD04572.1"/>
    </source>
</evidence>
<feature type="region of interest" description="Disordered" evidence="1">
    <location>
        <begin position="636"/>
        <end position="772"/>
    </location>
</feature>
<comment type="caution">
    <text evidence="3">The sequence shown here is derived from an EMBL/GenBank/DDBJ whole genome shotgun (WGS) entry which is preliminary data.</text>
</comment>
<dbReference type="InterPro" id="IPR025261">
    <property type="entry name" value="Atos-like_cons_dom"/>
</dbReference>
<evidence type="ECO:0000313" key="4">
    <source>
        <dbReference type="Proteomes" id="UP000241587"/>
    </source>
</evidence>
<accession>A0A2T4GLX3</accession>
<feature type="region of interest" description="Disordered" evidence="1">
    <location>
        <begin position="1"/>
        <end position="32"/>
    </location>
</feature>
<dbReference type="OrthoDB" id="8625101at2759"/>
<dbReference type="InterPro" id="IPR033473">
    <property type="entry name" value="Atos-like_C"/>
</dbReference>
<dbReference type="OMA" id="CKANLKC"/>
<feature type="region of interest" description="Disordered" evidence="1">
    <location>
        <begin position="156"/>
        <end position="187"/>
    </location>
</feature>
<evidence type="ECO:0000259" key="2">
    <source>
        <dbReference type="SMART" id="SM01177"/>
    </source>
</evidence>
<dbReference type="SMART" id="SM01177">
    <property type="entry name" value="DUF4210"/>
    <property type="match status" value="1"/>
</dbReference>
<keyword evidence="4" id="KW-1185">Reference proteome</keyword>
<dbReference type="PANTHER" id="PTHR13199:SF11">
    <property type="entry name" value="PROTEIN ATOSSA"/>
    <property type="match status" value="1"/>
</dbReference>
<dbReference type="EMBL" id="PVEM01000012">
    <property type="protein sequence ID" value="PTD04572.1"/>
    <property type="molecule type" value="Genomic_DNA"/>
</dbReference>
<proteinExistence type="predicted"/>
<reference evidence="3 4" key="1">
    <citation type="submission" date="2018-02" db="EMBL/GenBank/DDBJ databases">
        <title>Fusarium culmorum secondary metabolites in fungal-bacterial-plant interactions.</title>
        <authorList>
            <person name="Schmidt R."/>
        </authorList>
    </citation>
    <scope>NUCLEOTIDE SEQUENCE [LARGE SCALE GENOMIC DNA]</scope>
    <source>
        <strain evidence="3 4">PV</strain>
    </source>
</reference>
<dbReference type="AlphaFoldDB" id="A0A2T4GLX3"/>
<name>A0A2T4GLX3_FUSCU</name>
<sequence>MPIFQADLDNHEPEPKPEHIEPSPINLPSSGLRRLSEESIRTELCEGLVPDSPPRSKTPHEVEGAENTISDRASLIERLKRAQSPPTCISNRHLESAIQHQTSDIETKHPQTPTEPSTLLAPAQITPDKTDSYSDFDSRLCDGLSIERPRSALHSGNFSEEEAVTKDHTTPVAKAHNGRYPAPETPWIATSPLDISRHFSTTKESPFQQVPRVSDQPTRLYLHLCPPASYTSRLPVLCFAGYVGAGHYTPRSTASSPWMSPSPKYSLPQRVSSYRREAFPYQAHQPRRSLTSTPSFMQPDASPPTPALFRPRRSSVAAEASPLQHASMVGSYEESILRGRMSTTPSKPLDFVAQIGVLGKGKCKSSLKCPPHVSLSFPAVYYSYSSTSHGRSNSDDGPSPYVGQIDLENGLSNPDDDHRAKKKAQSRYAERRPAEDIMDTGLENQASENLSRRNSRASRRSGSGSAKAPPGGSYRIPEKGQIQIIIKNPNKTAVKLFLVPYDLTGMEPGTKTFVRQRSYSAGPIIDNAPTIAEANTDDRPILRYLAHLHICCPAKGRYYLYKSIRIVFANRVPDGKEKLRNETTWPEPRYTPYKPIRVMHPPLPTQSGPAAMLAADKASRRRSVGFFPGSSHNFDAMDNMFRTNDSPSGGSAGGNTLPVDPIPFYLPGHARSSSDVSNSTNTTAAIGNDSRFPGESQSSRPSTKDSSNDQSAGPALYEKLNKGEPGYGGNAFALNRPGSISGAEGLLSQRLRSLGVKQPSPPETPRQGDMSP</sequence>
<feature type="region of interest" description="Disordered" evidence="1">
    <location>
        <begin position="47"/>
        <end position="69"/>
    </location>
</feature>